<dbReference type="SUPFAM" id="SSF56112">
    <property type="entry name" value="Protein kinase-like (PK-like)"/>
    <property type="match status" value="1"/>
</dbReference>
<evidence type="ECO:0000256" key="3">
    <source>
        <dbReference type="ARBA" id="ARBA00022741"/>
    </source>
</evidence>
<name>A0A6F9DLG2_9ASCI</name>
<proteinExistence type="evidence at transcript level"/>
<reference evidence="9" key="1">
    <citation type="submission" date="2020-04" db="EMBL/GenBank/DDBJ databases">
        <authorList>
            <person name="Neveu A P."/>
        </authorList>
    </citation>
    <scope>NUCLEOTIDE SEQUENCE</scope>
    <source>
        <tissue evidence="9">Whole embryo</tissue>
    </source>
</reference>
<dbReference type="PANTHER" id="PTHR43671">
    <property type="entry name" value="SERINE/THREONINE-PROTEIN KINASE NEK"/>
    <property type="match status" value="1"/>
</dbReference>
<evidence type="ECO:0000256" key="6">
    <source>
        <dbReference type="PROSITE-ProRule" id="PRU10141"/>
    </source>
</evidence>
<feature type="region of interest" description="Disordered" evidence="7">
    <location>
        <begin position="925"/>
        <end position="945"/>
    </location>
</feature>
<dbReference type="EMBL" id="LR788422">
    <property type="protein sequence ID" value="CAB3264284.1"/>
    <property type="molecule type" value="mRNA"/>
</dbReference>
<comment type="similarity">
    <text evidence="1">Belongs to the protein kinase superfamily. NEK Ser/Thr protein kinase family. NIMA subfamily.</text>
</comment>
<dbReference type="InterPro" id="IPR011009">
    <property type="entry name" value="Kinase-like_dom_sf"/>
</dbReference>
<keyword evidence="2" id="KW-0808">Transferase</keyword>
<dbReference type="SUPFAM" id="SSF48371">
    <property type="entry name" value="ARM repeat"/>
    <property type="match status" value="1"/>
</dbReference>
<accession>A0A6F9DLG2</accession>
<dbReference type="InterPro" id="IPR011989">
    <property type="entry name" value="ARM-like"/>
</dbReference>
<dbReference type="PROSITE" id="PS00107">
    <property type="entry name" value="PROTEIN_KINASE_ATP"/>
    <property type="match status" value="1"/>
</dbReference>
<feature type="domain" description="Protein kinase" evidence="8">
    <location>
        <begin position="476"/>
        <end position="742"/>
    </location>
</feature>
<gene>
    <name evidence="9" type="primary">Nek10</name>
</gene>
<evidence type="ECO:0000256" key="7">
    <source>
        <dbReference type="SAM" id="MobiDB-lite"/>
    </source>
</evidence>
<evidence type="ECO:0000256" key="4">
    <source>
        <dbReference type="ARBA" id="ARBA00022777"/>
    </source>
</evidence>
<feature type="compositionally biased region" description="Polar residues" evidence="7">
    <location>
        <begin position="802"/>
        <end position="828"/>
    </location>
</feature>
<dbReference type="InterPro" id="IPR016024">
    <property type="entry name" value="ARM-type_fold"/>
</dbReference>
<dbReference type="Gene3D" id="1.25.10.10">
    <property type="entry name" value="Leucine-rich Repeat Variant"/>
    <property type="match status" value="1"/>
</dbReference>
<dbReference type="Pfam" id="PF00069">
    <property type="entry name" value="Pkinase"/>
    <property type="match status" value="1"/>
</dbReference>
<keyword evidence="3 6" id="KW-0547">Nucleotide-binding</keyword>
<evidence type="ECO:0000256" key="1">
    <source>
        <dbReference type="ARBA" id="ARBA00010886"/>
    </source>
</evidence>
<protein>
    <submittedName>
        <fullName evidence="9">Serine/threonine-protein kinase Nek10</fullName>
    </submittedName>
</protein>
<dbReference type="Gene3D" id="1.10.510.10">
    <property type="entry name" value="Transferase(Phosphotransferase) domain 1"/>
    <property type="match status" value="1"/>
</dbReference>
<evidence type="ECO:0000256" key="2">
    <source>
        <dbReference type="ARBA" id="ARBA00022679"/>
    </source>
</evidence>
<dbReference type="AlphaFoldDB" id="A0A6F9DLG2"/>
<dbReference type="InterPro" id="IPR017441">
    <property type="entry name" value="Protein_kinase_ATP_BS"/>
</dbReference>
<evidence type="ECO:0000259" key="8">
    <source>
        <dbReference type="PROSITE" id="PS50011"/>
    </source>
</evidence>
<dbReference type="PROSITE" id="PS00109">
    <property type="entry name" value="PROTEIN_KINASE_TYR"/>
    <property type="match status" value="1"/>
</dbReference>
<feature type="compositionally biased region" description="Polar residues" evidence="7">
    <location>
        <begin position="841"/>
        <end position="860"/>
    </location>
</feature>
<feature type="compositionally biased region" description="Low complexity" evidence="7">
    <location>
        <begin position="931"/>
        <end position="943"/>
    </location>
</feature>
<evidence type="ECO:0000256" key="5">
    <source>
        <dbReference type="ARBA" id="ARBA00022840"/>
    </source>
</evidence>
<dbReference type="PROSITE" id="PS50011">
    <property type="entry name" value="PROTEIN_KINASE_DOM"/>
    <property type="match status" value="1"/>
</dbReference>
<dbReference type="InterPro" id="IPR000719">
    <property type="entry name" value="Prot_kinase_dom"/>
</dbReference>
<organism evidence="9">
    <name type="scientific">Phallusia mammillata</name>
    <dbReference type="NCBI Taxonomy" id="59560"/>
    <lineage>
        <taxon>Eukaryota</taxon>
        <taxon>Metazoa</taxon>
        <taxon>Chordata</taxon>
        <taxon>Tunicata</taxon>
        <taxon>Ascidiacea</taxon>
        <taxon>Phlebobranchia</taxon>
        <taxon>Ascidiidae</taxon>
        <taxon>Phallusia</taxon>
    </lineage>
</organism>
<dbReference type="GO" id="GO:0004674">
    <property type="term" value="F:protein serine/threonine kinase activity"/>
    <property type="evidence" value="ECO:0007669"/>
    <property type="project" value="TreeGrafter"/>
</dbReference>
<dbReference type="GO" id="GO:1902749">
    <property type="term" value="P:regulation of cell cycle G2/M phase transition"/>
    <property type="evidence" value="ECO:0007669"/>
    <property type="project" value="TreeGrafter"/>
</dbReference>
<dbReference type="InterPro" id="IPR008266">
    <property type="entry name" value="Tyr_kinase_AS"/>
</dbReference>
<feature type="binding site" evidence="6">
    <location>
        <position position="505"/>
    </location>
    <ligand>
        <name>ATP</name>
        <dbReference type="ChEBI" id="CHEBI:30616"/>
    </ligand>
</feature>
<keyword evidence="4 9" id="KW-0418">Kinase</keyword>
<dbReference type="PANTHER" id="PTHR43671:SF92">
    <property type="entry name" value="SERINE_THREONINE-PROTEIN KINASE NEK10"/>
    <property type="match status" value="1"/>
</dbReference>
<dbReference type="InterPro" id="IPR050660">
    <property type="entry name" value="NEK_Ser/Thr_kinase"/>
</dbReference>
<feature type="region of interest" description="Disordered" evidence="7">
    <location>
        <begin position="789"/>
        <end position="893"/>
    </location>
</feature>
<dbReference type="FunFam" id="1.10.510.10:FF:001213">
    <property type="entry name" value="serine/threonine-protein kinase Nek10"/>
    <property type="match status" value="1"/>
</dbReference>
<sequence>MSSVHANEESNLKEIVALLQTSAESTKKRNGFTSRLESEDNTARERLGMLLEWFSTHFKDERSFSVHNNRSLFTKILNGILAQTRFDHPENTLRIVICLRMLMRDSNHLKMFTHSESFHYFAEMFQLKAQSYLTCTEEPFVIDVVANFASIYEKLSRHCKYQSVLVQSSIHRTMLVLLSARDLFVLHCALHVLVALAESADLRLLIADHHATEGILQIIHEFDDVSKCYAANLLRILCADPDIREQMMIYDALPILLSVLNDCDQCDLLWHVVWTLVRLCSDNEHANEIRLLGGIPLILNLLNTERGLTCSRYELSSGYRRQGHATVSHSNKEDLTENKLKLYSACCAVLTELALDDRCTQTIVQTNGIYVVAKLILPKKVSEKCKNGALALQRNAFRALRFFFSMERNRKMFKTLFPPSMFQKFIDVGHYVRDSDSYRPLVDHLNSMQDADIETIQENVEELNQNKTPKRFIDDYAIYDILGSGAFGSVYRVKKRSQQTPLALKEVSIGGGGGKSGKERQKREIDEIVRELSIIREQLRHPNVVRYFSTFEKNDKLYIEMELIEGASLQEHFTSLKEKKEPGMGEARLWRVFIQMCLALRYLHCDKKIVHRDLTPNNVMLGENDKVTITDFGLAKQKKDTSDLKSTVGTMMYLCPEMVKNEPYNEKADIWALGCILYQMAMLDPPFLGNNILSIANKIVAGSFPAVKQTDEYSELVQQTVSSCLTVKPVDRPDIVAVSGFISEQILKYTDQITGLYLVAEKRVEKERRRTQHHFYEARRNRQDYQTLFQASQESSERSSKTFEISNGSVTSQGNDESAPSRSNSSDTDVFANDVSDEPTDTSGFHSAASNVTKQTNVANNEKGETPVKKIRIRPVSAGTRQPHPPSPDLRNAAPRRALSFDLTGIQKEEARTASLNRISTSRDFSRGQFSARGRPGSSSGSAKMLSISPSKLRQISDPVQQTLIQLHKIIFIDQLPPTSNVNYRRQIISRYKRALFSPHSRSLGLKGELKKLLIGSHETIDLNFIVEASSLTQRATQESEARELLGNGDVTALPSGNGKIYEEGMTYAQMQTIIERVLQESGYYDISDKPKTLFGDVMNRCRTVPDNLSYGFEGT</sequence>
<dbReference type="GO" id="GO:0005524">
    <property type="term" value="F:ATP binding"/>
    <property type="evidence" value="ECO:0007669"/>
    <property type="project" value="UniProtKB-UniRule"/>
</dbReference>
<keyword evidence="5 6" id="KW-0067">ATP-binding</keyword>
<evidence type="ECO:0000313" key="9">
    <source>
        <dbReference type="EMBL" id="CAB3264284.1"/>
    </source>
</evidence>